<comment type="caution">
    <text evidence="1">The sequence shown here is derived from an EMBL/GenBank/DDBJ whole genome shotgun (WGS) entry which is preliminary data.</text>
</comment>
<keyword evidence="2" id="KW-1185">Reference proteome</keyword>
<dbReference type="EMBL" id="MU394421">
    <property type="protein sequence ID" value="KAI6080808.1"/>
    <property type="molecule type" value="Genomic_DNA"/>
</dbReference>
<reference evidence="1 2" key="1">
    <citation type="journal article" date="2022" name="New Phytol.">
        <title>Ecological generalism drives hyperdiversity of secondary metabolite gene clusters in xylarialean endophytes.</title>
        <authorList>
            <person name="Franco M.E.E."/>
            <person name="Wisecaver J.H."/>
            <person name="Arnold A.E."/>
            <person name="Ju Y.M."/>
            <person name="Slot J.C."/>
            <person name="Ahrendt S."/>
            <person name="Moore L.P."/>
            <person name="Eastman K.E."/>
            <person name="Scott K."/>
            <person name="Konkel Z."/>
            <person name="Mondo S.J."/>
            <person name="Kuo A."/>
            <person name="Hayes R.D."/>
            <person name="Haridas S."/>
            <person name="Andreopoulos B."/>
            <person name="Riley R."/>
            <person name="LaButti K."/>
            <person name="Pangilinan J."/>
            <person name="Lipzen A."/>
            <person name="Amirebrahimi M."/>
            <person name="Yan J."/>
            <person name="Adam C."/>
            <person name="Keymanesh K."/>
            <person name="Ng V."/>
            <person name="Louie K."/>
            <person name="Northen T."/>
            <person name="Drula E."/>
            <person name="Henrissat B."/>
            <person name="Hsieh H.M."/>
            <person name="Youens-Clark K."/>
            <person name="Lutzoni F."/>
            <person name="Miadlikowska J."/>
            <person name="Eastwood D.C."/>
            <person name="Hamelin R.C."/>
            <person name="Grigoriev I.V."/>
            <person name="U'Ren J.M."/>
        </authorList>
    </citation>
    <scope>NUCLEOTIDE SEQUENCE [LARGE SCALE GENOMIC DNA]</scope>
    <source>
        <strain evidence="1 2">ER1909</strain>
    </source>
</reference>
<dbReference type="Proteomes" id="UP001497680">
    <property type="component" value="Unassembled WGS sequence"/>
</dbReference>
<proteinExistence type="predicted"/>
<sequence length="152" mass="17571">MAGGIWSQSSSTVSFWTIFETKLGKLRSQKRDILGFVMPPSWLSPDVQPPWIGKDCWETLPLEAPEYTLQVKALIDWEYAGFFPPGMEKWPRTLDLDTYRKRGNHLAHAIEQFLAVEYLECYEKWSNKAELNALIEAGDLPHPERLRQVCTD</sequence>
<gene>
    <name evidence="1" type="ORF">F4821DRAFT_275639</name>
</gene>
<accession>A0ACC0CK70</accession>
<evidence type="ECO:0000313" key="1">
    <source>
        <dbReference type="EMBL" id="KAI6080808.1"/>
    </source>
</evidence>
<name>A0ACC0CK70_9PEZI</name>
<protein>
    <submittedName>
        <fullName evidence="1">Uncharacterized protein</fullName>
    </submittedName>
</protein>
<organism evidence="1 2">
    <name type="scientific">Hypoxylon rubiginosum</name>
    <dbReference type="NCBI Taxonomy" id="110542"/>
    <lineage>
        <taxon>Eukaryota</taxon>
        <taxon>Fungi</taxon>
        <taxon>Dikarya</taxon>
        <taxon>Ascomycota</taxon>
        <taxon>Pezizomycotina</taxon>
        <taxon>Sordariomycetes</taxon>
        <taxon>Xylariomycetidae</taxon>
        <taxon>Xylariales</taxon>
        <taxon>Hypoxylaceae</taxon>
        <taxon>Hypoxylon</taxon>
    </lineage>
</organism>
<evidence type="ECO:0000313" key="2">
    <source>
        <dbReference type="Proteomes" id="UP001497680"/>
    </source>
</evidence>